<evidence type="ECO:0000313" key="2">
    <source>
        <dbReference type="Proteomes" id="UP000509346"/>
    </source>
</evidence>
<keyword evidence="2" id="KW-1185">Reference proteome</keyword>
<dbReference type="KEGG" id="hpel:HZS54_24360"/>
<dbReference type="EMBL" id="CP058909">
    <property type="protein sequence ID" value="QLH84581.1"/>
    <property type="molecule type" value="Genomic_DNA"/>
</dbReference>
<gene>
    <name evidence="1" type="ORF">HZS54_24360</name>
</gene>
<dbReference type="SUPFAM" id="SSF46785">
    <property type="entry name" value="Winged helix' DNA-binding domain"/>
    <property type="match status" value="1"/>
</dbReference>
<name>A0A7D5PBZ4_9EURY</name>
<evidence type="ECO:0000313" key="1">
    <source>
        <dbReference type="EMBL" id="QLH84581.1"/>
    </source>
</evidence>
<accession>A0A7D5PBZ4</accession>
<dbReference type="InterPro" id="IPR036388">
    <property type="entry name" value="WH-like_DNA-bd_sf"/>
</dbReference>
<dbReference type="Proteomes" id="UP000509346">
    <property type="component" value="Chromosome"/>
</dbReference>
<protein>
    <submittedName>
        <fullName evidence="1">MarR family transcriptional regulator</fullName>
    </submittedName>
</protein>
<dbReference type="Gene3D" id="1.10.10.10">
    <property type="entry name" value="Winged helix-like DNA-binding domain superfamily/Winged helix DNA-binding domain"/>
    <property type="match status" value="1"/>
</dbReference>
<dbReference type="InterPro" id="IPR036390">
    <property type="entry name" value="WH_DNA-bd_sf"/>
</dbReference>
<organism evidence="1 2">
    <name type="scientific">Halosimplex pelagicum</name>
    <dbReference type="NCBI Taxonomy" id="869886"/>
    <lineage>
        <taxon>Archaea</taxon>
        <taxon>Methanobacteriati</taxon>
        <taxon>Methanobacteriota</taxon>
        <taxon>Stenosarchaea group</taxon>
        <taxon>Halobacteria</taxon>
        <taxon>Halobacteriales</taxon>
        <taxon>Haloarculaceae</taxon>
        <taxon>Halosimplex</taxon>
    </lineage>
</organism>
<dbReference type="AlphaFoldDB" id="A0A7D5PBZ4"/>
<dbReference type="OrthoDB" id="350804at2157"/>
<sequence>MCCCTEQSYRDWESQLDDLTPSAKFVYTVLEYEGPLTQKTLAEETRLSQRSVRSALSDLTDADIVEERIYPADARQRLYAIDTE</sequence>
<proteinExistence type="predicted"/>
<reference evidence="1 2" key="1">
    <citation type="submission" date="2020-07" db="EMBL/GenBank/DDBJ databases">
        <title>Halosimplex litoreum sp. nov. and Halosimplex rubrum sp. nov., isolated from different salt environments.</title>
        <authorList>
            <person name="Cui H."/>
        </authorList>
    </citation>
    <scope>NUCLEOTIDE SEQUENCE [LARGE SCALE GENOMIC DNA]</scope>
    <source>
        <strain evidence="1 2">R2</strain>
    </source>
</reference>